<evidence type="ECO:0000256" key="2">
    <source>
        <dbReference type="ARBA" id="ARBA00022617"/>
    </source>
</evidence>
<accession>A0ABR1GMY0</accession>
<evidence type="ECO:0000313" key="9">
    <source>
        <dbReference type="EMBL" id="KAK7403155.1"/>
    </source>
</evidence>
<comment type="caution">
    <text evidence="9">The sequence shown here is derived from an EMBL/GenBank/DDBJ whole genome shotgun (WGS) entry which is preliminary data.</text>
</comment>
<keyword evidence="2" id="KW-0349">Heme</keyword>
<dbReference type="InterPro" id="IPR001199">
    <property type="entry name" value="Cyt_B5-like_heme/steroid-bd"/>
</dbReference>
<comment type="similarity">
    <text evidence="6">Belongs to the cytochrome b5 family. MAPR subfamily.</text>
</comment>
<dbReference type="Pfam" id="PF00173">
    <property type="entry name" value="Cyt-b5"/>
    <property type="match status" value="1"/>
</dbReference>
<evidence type="ECO:0000256" key="6">
    <source>
        <dbReference type="ARBA" id="ARBA00038357"/>
    </source>
</evidence>
<proteinExistence type="inferred from homology"/>
<feature type="transmembrane region" description="Helical" evidence="7">
    <location>
        <begin position="20"/>
        <end position="41"/>
    </location>
</feature>
<keyword evidence="7" id="KW-0812">Transmembrane</keyword>
<dbReference type="InterPro" id="IPR036400">
    <property type="entry name" value="Cyt_B5-like_heme/steroid_sf"/>
</dbReference>
<dbReference type="SMART" id="SM01117">
    <property type="entry name" value="Cyt-b5"/>
    <property type="match status" value="1"/>
</dbReference>
<reference evidence="9 10" key="1">
    <citation type="journal article" date="2025" name="Microbiol. Resour. Announc.">
        <title>Draft genome sequences for Neonectria magnoliae and Neonectria punicea, canker pathogens of Liriodendron tulipifera and Acer saccharum in West Virginia.</title>
        <authorList>
            <person name="Petronek H.M."/>
            <person name="Kasson M.T."/>
            <person name="Metheny A.M."/>
            <person name="Stauder C.M."/>
            <person name="Lovett B."/>
            <person name="Lynch S.C."/>
            <person name="Garnas J.R."/>
            <person name="Kasson L.R."/>
            <person name="Stajich J.E."/>
        </authorList>
    </citation>
    <scope>NUCLEOTIDE SEQUENCE [LARGE SCALE GENOMIC DNA]</scope>
    <source>
        <strain evidence="9 10">NRRL 64653</strain>
    </source>
</reference>
<sequence length="174" mass="19211">MDYVENQMADQASRDLGASALITPLNFILLSAVLYTCYALLRPAPPPVLPRDAPATVFRTYTPRTLLPFSGKDDTPVYLAVRGRIFDVSRGRNFYGPGGPYSNFAGRDASRGLACGSFDEDMLTEDLDGPLDKLEGLDSGQLEALQGWEERFLEKYEVVGRLMSVDDYEATQKA</sequence>
<evidence type="ECO:0000256" key="5">
    <source>
        <dbReference type="ARBA" id="ARBA00023004"/>
    </source>
</evidence>
<evidence type="ECO:0000256" key="1">
    <source>
        <dbReference type="ARBA" id="ARBA00004240"/>
    </source>
</evidence>
<dbReference type="PANTHER" id="PTHR10281">
    <property type="entry name" value="MEMBRANE-ASSOCIATED PROGESTERONE RECEPTOR COMPONENT-RELATED"/>
    <property type="match status" value="1"/>
</dbReference>
<keyword evidence="3" id="KW-0479">Metal-binding</keyword>
<evidence type="ECO:0000259" key="8">
    <source>
        <dbReference type="SMART" id="SM01117"/>
    </source>
</evidence>
<evidence type="ECO:0000313" key="10">
    <source>
        <dbReference type="Proteomes" id="UP001498476"/>
    </source>
</evidence>
<evidence type="ECO:0000256" key="4">
    <source>
        <dbReference type="ARBA" id="ARBA00022824"/>
    </source>
</evidence>
<dbReference type="PANTHER" id="PTHR10281:SF72">
    <property type="entry name" value="NEUDESIN"/>
    <property type="match status" value="1"/>
</dbReference>
<gene>
    <name evidence="9" type="primary">DAP1</name>
    <name evidence="9" type="ORF">QQX98_011105</name>
</gene>
<keyword evidence="10" id="KW-1185">Reference proteome</keyword>
<dbReference type="SUPFAM" id="SSF55856">
    <property type="entry name" value="Cytochrome b5-like heme/steroid binding domain"/>
    <property type="match status" value="1"/>
</dbReference>
<dbReference type="Proteomes" id="UP001498476">
    <property type="component" value="Unassembled WGS sequence"/>
</dbReference>
<organism evidence="9 10">
    <name type="scientific">Neonectria punicea</name>
    <dbReference type="NCBI Taxonomy" id="979145"/>
    <lineage>
        <taxon>Eukaryota</taxon>
        <taxon>Fungi</taxon>
        <taxon>Dikarya</taxon>
        <taxon>Ascomycota</taxon>
        <taxon>Pezizomycotina</taxon>
        <taxon>Sordariomycetes</taxon>
        <taxon>Hypocreomycetidae</taxon>
        <taxon>Hypocreales</taxon>
        <taxon>Nectriaceae</taxon>
        <taxon>Neonectria</taxon>
    </lineage>
</organism>
<dbReference type="Gene3D" id="3.10.120.10">
    <property type="entry name" value="Cytochrome b5-like heme/steroid binding domain"/>
    <property type="match status" value="1"/>
</dbReference>
<dbReference type="InterPro" id="IPR050577">
    <property type="entry name" value="MAPR/NEUFC/NENF-like"/>
</dbReference>
<evidence type="ECO:0000256" key="7">
    <source>
        <dbReference type="SAM" id="Phobius"/>
    </source>
</evidence>
<comment type="subcellular location">
    <subcellularLocation>
        <location evidence="1">Endoplasmic reticulum</location>
    </subcellularLocation>
</comment>
<keyword evidence="4" id="KW-0256">Endoplasmic reticulum</keyword>
<feature type="domain" description="Cytochrome b5 heme-binding" evidence="8">
    <location>
        <begin position="61"/>
        <end position="163"/>
    </location>
</feature>
<keyword evidence="5" id="KW-0408">Iron</keyword>
<evidence type="ECO:0000256" key="3">
    <source>
        <dbReference type="ARBA" id="ARBA00022723"/>
    </source>
</evidence>
<keyword evidence="7" id="KW-0472">Membrane</keyword>
<keyword evidence="7" id="KW-1133">Transmembrane helix</keyword>
<dbReference type="EMBL" id="JAZAVJ010000261">
    <property type="protein sequence ID" value="KAK7403155.1"/>
    <property type="molecule type" value="Genomic_DNA"/>
</dbReference>
<protein>
    <submittedName>
        <fullName evidence="9">Dihydrodipicolinate synthase</fullName>
    </submittedName>
</protein>
<name>A0ABR1GMY0_9HYPO</name>